<accession>A0A6J5N9E5</accession>
<organism evidence="1">
    <name type="scientific">uncultured Caudovirales phage</name>
    <dbReference type="NCBI Taxonomy" id="2100421"/>
    <lineage>
        <taxon>Viruses</taxon>
        <taxon>Duplodnaviria</taxon>
        <taxon>Heunggongvirae</taxon>
        <taxon>Uroviricota</taxon>
        <taxon>Caudoviricetes</taxon>
        <taxon>Peduoviridae</taxon>
        <taxon>Maltschvirus</taxon>
        <taxon>Maltschvirus maltsch</taxon>
    </lineage>
</organism>
<name>A0A6J5N9E5_9CAUD</name>
<reference evidence="1" key="1">
    <citation type="submission" date="2020-04" db="EMBL/GenBank/DDBJ databases">
        <authorList>
            <person name="Chiriac C."/>
            <person name="Salcher M."/>
            <person name="Ghai R."/>
            <person name="Kavagutti S V."/>
        </authorList>
    </citation>
    <scope>NUCLEOTIDE SEQUENCE</scope>
</reference>
<protein>
    <submittedName>
        <fullName evidence="1">Uncharacterized protein</fullName>
    </submittedName>
</protein>
<gene>
    <name evidence="1" type="ORF">UFOVP655_43</name>
</gene>
<sequence>MSKITLQTVFESVVKTGSFTHQGVVVTCNDNKKQEWVVSLPSGKVYRTSSTARMWSFFRRIYFVKEVA</sequence>
<proteinExistence type="predicted"/>
<dbReference type="EMBL" id="LR796637">
    <property type="protein sequence ID" value="CAB4156250.1"/>
    <property type="molecule type" value="Genomic_DNA"/>
</dbReference>
<evidence type="ECO:0000313" key="1">
    <source>
        <dbReference type="EMBL" id="CAB4156250.1"/>
    </source>
</evidence>